<evidence type="ECO:0000313" key="2">
    <source>
        <dbReference type="Proteomes" id="UP001155240"/>
    </source>
</evidence>
<dbReference type="Proteomes" id="UP001155240">
    <property type="component" value="Unassembled WGS sequence"/>
</dbReference>
<sequence length="86" mass="9489">MTQLNIQGSVYLLAEETDLDALKDELLSAMRGEPTFVTFVTMTGETVTTSVTSCTPLALIESVSHVHYPEMLPDDDPRPHPYSEFG</sequence>
<dbReference type="EMBL" id="JAMRYM010000005">
    <property type="protein sequence ID" value="MCM6761377.1"/>
    <property type="molecule type" value="Genomic_DNA"/>
</dbReference>
<accession>A0A9X2DV85</accession>
<proteinExistence type="predicted"/>
<name>A0A9X2DV85_9MICO</name>
<keyword evidence="2" id="KW-1185">Reference proteome</keyword>
<dbReference type="RefSeq" id="WP_251943519.1">
    <property type="nucleotide sequence ID" value="NZ_JAMRYM010000005.1"/>
</dbReference>
<protein>
    <submittedName>
        <fullName evidence="1">Uncharacterized protein</fullName>
    </submittedName>
</protein>
<dbReference type="AlphaFoldDB" id="A0A9X2DV85"/>
<evidence type="ECO:0000313" key="1">
    <source>
        <dbReference type="EMBL" id="MCM6761377.1"/>
    </source>
</evidence>
<reference evidence="1" key="1">
    <citation type="submission" date="2022-06" db="EMBL/GenBank/DDBJ databases">
        <title>Whole genome shotgun sequencing (WGS) of Rathayibacter sp. ZW T2_19, isolated from stored onions (Allium cepa).</title>
        <authorList>
            <person name="Stoll D.A."/>
            <person name="Huch M."/>
        </authorList>
    </citation>
    <scope>NUCLEOTIDE SEQUENCE</scope>
    <source>
        <strain evidence="1">ZW T2_19</strain>
    </source>
</reference>
<comment type="caution">
    <text evidence="1">The sequence shown here is derived from an EMBL/GenBank/DDBJ whole genome shotgun (WGS) entry which is preliminary data.</text>
</comment>
<gene>
    <name evidence="1" type="ORF">NB037_03010</name>
</gene>
<organism evidence="1 2">
    <name type="scientific">Rathayibacter rubneri</name>
    <dbReference type="NCBI Taxonomy" id="2950106"/>
    <lineage>
        <taxon>Bacteria</taxon>
        <taxon>Bacillati</taxon>
        <taxon>Actinomycetota</taxon>
        <taxon>Actinomycetes</taxon>
        <taxon>Micrococcales</taxon>
        <taxon>Microbacteriaceae</taxon>
        <taxon>Rathayibacter</taxon>
    </lineage>
</organism>